<dbReference type="PROSITE" id="PS52016">
    <property type="entry name" value="TONB_DEPENDENT_REC_3"/>
    <property type="match status" value="1"/>
</dbReference>
<feature type="signal peptide" evidence="13">
    <location>
        <begin position="1"/>
        <end position="33"/>
    </location>
</feature>
<dbReference type="InterPro" id="IPR036942">
    <property type="entry name" value="Beta-barrel_TonB_sf"/>
</dbReference>
<evidence type="ECO:0000256" key="9">
    <source>
        <dbReference type="ARBA" id="ARBA00023136"/>
    </source>
</evidence>
<dbReference type="STRING" id="1348853.LK12_18115"/>
<dbReference type="EMBL" id="JTDI01000006">
    <property type="protein sequence ID" value="KHK89832.1"/>
    <property type="molecule type" value="Genomic_DNA"/>
</dbReference>
<evidence type="ECO:0000256" key="11">
    <source>
        <dbReference type="PROSITE-ProRule" id="PRU01360"/>
    </source>
</evidence>
<dbReference type="InterPro" id="IPR012910">
    <property type="entry name" value="Plug_dom"/>
</dbReference>
<comment type="similarity">
    <text evidence="11 12">Belongs to the TonB-dependent receptor family.</text>
</comment>
<dbReference type="Pfam" id="PF07715">
    <property type="entry name" value="Plug"/>
    <property type="match status" value="1"/>
</dbReference>
<evidence type="ECO:0000256" key="12">
    <source>
        <dbReference type="RuleBase" id="RU003357"/>
    </source>
</evidence>
<evidence type="ECO:0000256" key="2">
    <source>
        <dbReference type="ARBA" id="ARBA00022448"/>
    </source>
</evidence>
<protein>
    <recommendedName>
        <fullName evidence="18">TonB-dependent receptor</fullName>
    </recommendedName>
</protein>
<proteinExistence type="inferred from homology"/>
<keyword evidence="5 11" id="KW-0812">Transmembrane</keyword>
<evidence type="ECO:0000256" key="10">
    <source>
        <dbReference type="ARBA" id="ARBA00023237"/>
    </source>
</evidence>
<dbReference type="Proteomes" id="UP000031057">
    <property type="component" value="Unassembled WGS sequence"/>
</dbReference>
<evidence type="ECO:0000256" key="8">
    <source>
        <dbReference type="ARBA" id="ARBA00023077"/>
    </source>
</evidence>
<reference evidence="16 17" key="1">
    <citation type="submission" date="2014-10" db="EMBL/GenBank/DDBJ databases">
        <title>Genome sequence of Novosphingobium malaysiense MUSC 273(T).</title>
        <authorList>
            <person name="Lee L.-H."/>
        </authorList>
    </citation>
    <scope>NUCLEOTIDE SEQUENCE [LARGE SCALE GENOMIC DNA]</scope>
    <source>
        <strain evidence="16 17">MUSC 273</strain>
    </source>
</reference>
<feature type="domain" description="TonB-dependent receptor plug" evidence="15">
    <location>
        <begin position="62"/>
        <end position="167"/>
    </location>
</feature>
<keyword evidence="3 11" id="KW-1134">Transmembrane beta strand</keyword>
<keyword evidence="9 11" id="KW-0472">Membrane</keyword>
<evidence type="ECO:0000256" key="13">
    <source>
        <dbReference type="SAM" id="SignalP"/>
    </source>
</evidence>
<dbReference type="PANTHER" id="PTHR32552">
    <property type="entry name" value="FERRICHROME IRON RECEPTOR-RELATED"/>
    <property type="match status" value="1"/>
</dbReference>
<keyword evidence="8 12" id="KW-0798">TonB box</keyword>
<evidence type="ECO:0000313" key="17">
    <source>
        <dbReference type="Proteomes" id="UP000031057"/>
    </source>
</evidence>
<sequence>MSKIGAATLLRQGRCSSLIALAAGFLAATPALAQEVSPQSSEGPKVSSGDIIVTARRVEERLQDVPIALTAISGDDFSKLNIQGATDLQNHTSNLYIRADSLGGNLQPSFVLRGQVQTLTTDENVALYVADVPQSTRSLSGSMYDLAQIQVLKGPQGTLFGKNSNSGAIVVTPNRPTYEFGGWVEGQYGDYDFYQLTGMLNAPIIQEKVALRLAGRVTRQDGTVKNTLPGYADWDNQRYESFRASLLIEPAYGISNLTVFDYLHRREVPTPFVTLASGTSALAFVFDQVVPQQEALGPFARPGVTGLNARGPDGGYITNALYAKVWGVSNTTTFDVSDAITIKNIFGYRREKASSALDLSGAHGYTIYAPDPVLVSLNNTVVSHDLTAKSDELQVIANLFGGKLNLIAGGFYSDSDDPTRTWSDLQIGYELPGRPGIDDDIQYYKSRALFAEGTVDLSSLVDGLKFTSGARYTWDKRSIDKSYFVASRSNYSLPNALPLDAQYPAMGECSLIDPNTFGYLPGVDPATCRYTVSDKYHGFTYNETLAWQATRGLNLYASYKKGYKSGGMNQYAARTDPDLTSYKPETLKVWEIGAKAEGYFTNGRWNFNAAYFNGRYKNLQTQAIPDFSADFGLPPQSQIILTIINSVKAKMQGIELDGGVTVGNLSVNGAFSWLDQKYTAGAIPSNATEFRNGTGYDLAGTTYPGAPKYTASGTATYRMSWIPESAGDVALTGSVSHHSRAPGSDAPGASVSFVPAYTIFDLNLAWNNFMRLPVDLGFWMKNVTDEAYETTCLDNRESLGYRSCQFGRQRTFGFSLKYRFGAEAY</sequence>
<evidence type="ECO:0000259" key="15">
    <source>
        <dbReference type="Pfam" id="PF07715"/>
    </source>
</evidence>
<dbReference type="Gene3D" id="2.40.170.20">
    <property type="entry name" value="TonB-dependent receptor, beta-barrel domain"/>
    <property type="match status" value="1"/>
</dbReference>
<accession>A0A0B1ZH41</accession>
<dbReference type="AlphaFoldDB" id="A0A0B1ZH41"/>
<keyword evidence="6" id="KW-0408">Iron</keyword>
<dbReference type="PANTHER" id="PTHR32552:SF81">
    <property type="entry name" value="TONB-DEPENDENT OUTER MEMBRANE RECEPTOR"/>
    <property type="match status" value="1"/>
</dbReference>
<dbReference type="Pfam" id="PF00593">
    <property type="entry name" value="TonB_dep_Rec_b-barrel"/>
    <property type="match status" value="1"/>
</dbReference>
<comment type="caution">
    <text evidence="16">The sequence shown here is derived from an EMBL/GenBank/DDBJ whole genome shotgun (WGS) entry which is preliminary data.</text>
</comment>
<dbReference type="InterPro" id="IPR000531">
    <property type="entry name" value="Beta-barrel_TonB"/>
</dbReference>
<dbReference type="InterPro" id="IPR039426">
    <property type="entry name" value="TonB-dep_rcpt-like"/>
</dbReference>
<comment type="subcellular location">
    <subcellularLocation>
        <location evidence="1 11">Cell outer membrane</location>
        <topology evidence="1 11">Multi-pass membrane protein</topology>
    </subcellularLocation>
</comment>
<evidence type="ECO:0000313" key="16">
    <source>
        <dbReference type="EMBL" id="KHK89832.1"/>
    </source>
</evidence>
<evidence type="ECO:0000256" key="5">
    <source>
        <dbReference type="ARBA" id="ARBA00022692"/>
    </source>
</evidence>
<dbReference type="GO" id="GO:0006826">
    <property type="term" value="P:iron ion transport"/>
    <property type="evidence" value="ECO:0007669"/>
    <property type="project" value="UniProtKB-KW"/>
</dbReference>
<keyword evidence="7" id="KW-0406">Ion transport</keyword>
<organism evidence="16 17">
    <name type="scientific">Novosphingobium malaysiense</name>
    <dbReference type="NCBI Taxonomy" id="1348853"/>
    <lineage>
        <taxon>Bacteria</taxon>
        <taxon>Pseudomonadati</taxon>
        <taxon>Pseudomonadota</taxon>
        <taxon>Alphaproteobacteria</taxon>
        <taxon>Sphingomonadales</taxon>
        <taxon>Sphingomonadaceae</taxon>
        <taxon>Novosphingobium</taxon>
    </lineage>
</organism>
<evidence type="ECO:0008006" key="18">
    <source>
        <dbReference type="Google" id="ProtNLM"/>
    </source>
</evidence>
<gene>
    <name evidence="16" type="ORF">LK12_18115</name>
</gene>
<dbReference type="GO" id="GO:0009279">
    <property type="term" value="C:cell outer membrane"/>
    <property type="evidence" value="ECO:0007669"/>
    <property type="project" value="UniProtKB-SubCell"/>
</dbReference>
<feature type="domain" description="TonB-dependent receptor-like beta-barrel" evidence="14">
    <location>
        <begin position="313"/>
        <end position="782"/>
    </location>
</feature>
<dbReference type="SUPFAM" id="SSF56935">
    <property type="entry name" value="Porins"/>
    <property type="match status" value="1"/>
</dbReference>
<keyword evidence="13" id="KW-0732">Signal</keyword>
<keyword evidence="17" id="KW-1185">Reference proteome</keyword>
<evidence type="ECO:0000256" key="3">
    <source>
        <dbReference type="ARBA" id="ARBA00022452"/>
    </source>
</evidence>
<keyword evidence="2 11" id="KW-0813">Transport</keyword>
<evidence type="ECO:0000256" key="1">
    <source>
        <dbReference type="ARBA" id="ARBA00004571"/>
    </source>
</evidence>
<name>A0A0B1ZH41_9SPHN</name>
<evidence type="ECO:0000256" key="6">
    <source>
        <dbReference type="ARBA" id="ARBA00023004"/>
    </source>
</evidence>
<evidence type="ECO:0000256" key="7">
    <source>
        <dbReference type="ARBA" id="ARBA00023065"/>
    </source>
</evidence>
<keyword evidence="10 11" id="KW-0998">Cell outer membrane</keyword>
<evidence type="ECO:0000256" key="4">
    <source>
        <dbReference type="ARBA" id="ARBA00022496"/>
    </source>
</evidence>
<keyword evidence="4" id="KW-0410">Iron transport</keyword>
<feature type="chain" id="PRO_5002065685" description="TonB-dependent receptor" evidence="13">
    <location>
        <begin position="34"/>
        <end position="825"/>
    </location>
</feature>
<evidence type="ECO:0000259" key="14">
    <source>
        <dbReference type="Pfam" id="PF00593"/>
    </source>
</evidence>